<sequence length="287" mass="32357">MESFLSMLLISFMTGVTFVKFARPHPNIAFSNVFTVSRGDSEPEMRFRVANETHHDLASKGDIIDVGFKLILMRIETGKHGEKRLCYYDLKLKTARLISLRLAIELVHTINANSPLFNQTSDDLERSDFVLILLAMSVVVLNRNFGRRETHELRLVRNVWPIINLCNTLTHIIDESSPLHHLSTNELLSGDHFFVVLFTGQDDIISDTMVARKAYHACDILVNHQFEDNITLTPDGLYIDLDAINATYCDSDISSPSKEPDRSPSLVDPAANNEADSTCSSYKLLSE</sequence>
<feature type="signal peptide" evidence="3">
    <location>
        <begin position="1"/>
        <end position="24"/>
    </location>
</feature>
<comment type="subcellular location">
    <subcellularLocation>
        <location evidence="1">Membrane</location>
        <topology evidence="1">Multi-pass membrane protein</topology>
    </subcellularLocation>
</comment>
<reference evidence="5" key="1">
    <citation type="submission" date="2021-01" db="EMBL/GenBank/DDBJ databases">
        <title>Phytophthora aleatoria, a newly-described species from Pinus radiata is distinct from Phytophthora cactorum isolates based on comparative genomics.</title>
        <authorList>
            <person name="Mcdougal R."/>
            <person name="Panda P."/>
            <person name="Williams N."/>
            <person name="Studholme D.J."/>
        </authorList>
    </citation>
    <scope>NUCLEOTIDE SEQUENCE</scope>
    <source>
        <strain evidence="5">NZFS 4037</strain>
    </source>
</reference>
<dbReference type="GO" id="GO:1990573">
    <property type="term" value="P:potassium ion import across plasma membrane"/>
    <property type="evidence" value="ECO:0007669"/>
    <property type="project" value="TreeGrafter"/>
</dbReference>
<dbReference type="InterPro" id="IPR016449">
    <property type="entry name" value="K_chnl_inward-rec_Kir"/>
</dbReference>
<comment type="similarity">
    <text evidence="1">Belongs to the inward rectifier-type potassium channel (TC 1.A.2.1) family.</text>
</comment>
<evidence type="ECO:0000256" key="3">
    <source>
        <dbReference type="SAM" id="SignalP"/>
    </source>
</evidence>
<protein>
    <recommendedName>
        <fullName evidence="4">Inward rectifier potassium channel C-terminal domain-containing protein</fullName>
    </recommendedName>
</protein>
<dbReference type="GO" id="GO:0005886">
    <property type="term" value="C:plasma membrane"/>
    <property type="evidence" value="ECO:0007669"/>
    <property type="project" value="TreeGrafter"/>
</dbReference>
<accession>A0A8J5J5Q2</accession>
<evidence type="ECO:0000313" key="6">
    <source>
        <dbReference type="Proteomes" id="UP000709295"/>
    </source>
</evidence>
<dbReference type="GO" id="GO:0034765">
    <property type="term" value="P:regulation of monoatomic ion transmembrane transport"/>
    <property type="evidence" value="ECO:0007669"/>
    <property type="project" value="TreeGrafter"/>
</dbReference>
<name>A0A8J5J5Q2_9STRA</name>
<dbReference type="InterPro" id="IPR041647">
    <property type="entry name" value="IRK_C"/>
</dbReference>
<keyword evidence="1" id="KW-0813">Transport</keyword>
<dbReference type="EMBL" id="JAENGY010000018">
    <property type="protein sequence ID" value="KAG6976898.1"/>
    <property type="molecule type" value="Genomic_DNA"/>
</dbReference>
<comment type="caution">
    <text evidence="5">The sequence shown here is derived from an EMBL/GenBank/DDBJ whole genome shotgun (WGS) entry which is preliminary data.</text>
</comment>
<evidence type="ECO:0000256" key="2">
    <source>
        <dbReference type="SAM" id="MobiDB-lite"/>
    </source>
</evidence>
<dbReference type="Proteomes" id="UP000709295">
    <property type="component" value="Unassembled WGS sequence"/>
</dbReference>
<keyword evidence="3" id="KW-0732">Signal</keyword>
<keyword evidence="1" id="KW-0851">Voltage-gated channel</keyword>
<dbReference type="PANTHER" id="PTHR11767:SF102">
    <property type="entry name" value="INWARDLY RECTIFYING POTASSIUM CHANNEL 1, ISOFORM F"/>
    <property type="match status" value="1"/>
</dbReference>
<keyword evidence="1" id="KW-0633">Potassium transport</keyword>
<keyword evidence="1" id="KW-0472">Membrane</keyword>
<dbReference type="PANTHER" id="PTHR11767">
    <property type="entry name" value="INWARD RECTIFIER POTASSIUM CHANNEL"/>
    <property type="match status" value="1"/>
</dbReference>
<proteinExistence type="inferred from homology"/>
<dbReference type="Pfam" id="PF17655">
    <property type="entry name" value="IRK_C"/>
    <property type="match status" value="2"/>
</dbReference>
<feature type="domain" description="Inward rectifier potassium channel C-terminal" evidence="4">
    <location>
        <begin position="166"/>
        <end position="249"/>
    </location>
</feature>
<keyword evidence="1" id="KW-0406">Ion transport</keyword>
<keyword evidence="1" id="KW-0630">Potassium</keyword>
<dbReference type="GO" id="GO:0005242">
    <property type="term" value="F:inward rectifier potassium channel activity"/>
    <property type="evidence" value="ECO:0007669"/>
    <property type="project" value="InterPro"/>
</dbReference>
<feature type="chain" id="PRO_5035191924" description="Inward rectifier potassium channel C-terminal domain-containing protein" evidence="3">
    <location>
        <begin position="25"/>
        <end position="287"/>
    </location>
</feature>
<dbReference type="AlphaFoldDB" id="A0A8J5J5Q2"/>
<dbReference type="GO" id="GO:0034702">
    <property type="term" value="C:monoatomic ion channel complex"/>
    <property type="evidence" value="ECO:0007669"/>
    <property type="project" value="UniProtKB-KW"/>
</dbReference>
<feature type="domain" description="Inward rectifier potassium channel C-terminal" evidence="4">
    <location>
        <begin position="28"/>
        <end position="134"/>
    </location>
</feature>
<gene>
    <name evidence="5" type="ORF">JG688_00000910</name>
</gene>
<evidence type="ECO:0000256" key="1">
    <source>
        <dbReference type="RuleBase" id="RU003822"/>
    </source>
</evidence>
<evidence type="ECO:0000313" key="5">
    <source>
        <dbReference type="EMBL" id="KAG6976898.1"/>
    </source>
</evidence>
<keyword evidence="1" id="KW-0407">Ion channel</keyword>
<keyword evidence="1" id="KW-0812">Transmembrane</keyword>
<evidence type="ECO:0000259" key="4">
    <source>
        <dbReference type="Pfam" id="PF17655"/>
    </source>
</evidence>
<organism evidence="5 6">
    <name type="scientific">Phytophthora aleatoria</name>
    <dbReference type="NCBI Taxonomy" id="2496075"/>
    <lineage>
        <taxon>Eukaryota</taxon>
        <taxon>Sar</taxon>
        <taxon>Stramenopiles</taxon>
        <taxon>Oomycota</taxon>
        <taxon>Peronosporomycetes</taxon>
        <taxon>Peronosporales</taxon>
        <taxon>Peronosporaceae</taxon>
        <taxon>Phytophthora</taxon>
    </lineage>
</organism>
<feature type="region of interest" description="Disordered" evidence="2">
    <location>
        <begin position="252"/>
        <end position="287"/>
    </location>
</feature>
<keyword evidence="6" id="KW-1185">Reference proteome</keyword>
<feature type="compositionally biased region" description="Polar residues" evidence="2">
    <location>
        <begin position="274"/>
        <end position="287"/>
    </location>
</feature>